<keyword evidence="3" id="KW-0812">Transmembrane</keyword>
<keyword evidence="7" id="KW-0998">Cell outer membrane</keyword>
<evidence type="ECO:0000259" key="8">
    <source>
        <dbReference type="PROSITE" id="PS51779"/>
    </source>
</evidence>
<dbReference type="InterPro" id="IPR023707">
    <property type="entry name" value="OM_assembly_BamA"/>
</dbReference>
<reference evidence="9" key="1">
    <citation type="submission" date="2019-08" db="EMBL/GenBank/DDBJ databases">
        <authorList>
            <person name="Kucharzyk K."/>
            <person name="Murdoch R.W."/>
            <person name="Higgins S."/>
            <person name="Loffler F."/>
        </authorList>
    </citation>
    <scope>NUCLEOTIDE SEQUENCE</scope>
</reference>
<dbReference type="PROSITE" id="PS51779">
    <property type="entry name" value="POTRA"/>
    <property type="match status" value="1"/>
</dbReference>
<dbReference type="InterPro" id="IPR039910">
    <property type="entry name" value="D15-like"/>
</dbReference>
<protein>
    <submittedName>
        <fullName evidence="9">Outer membrane protein assembly factor BamA</fullName>
    </submittedName>
</protein>
<dbReference type="Pfam" id="PF01103">
    <property type="entry name" value="Omp85"/>
    <property type="match status" value="1"/>
</dbReference>
<evidence type="ECO:0000256" key="1">
    <source>
        <dbReference type="ARBA" id="ARBA00004370"/>
    </source>
</evidence>
<dbReference type="GO" id="GO:0071709">
    <property type="term" value="P:membrane assembly"/>
    <property type="evidence" value="ECO:0007669"/>
    <property type="project" value="InterPro"/>
</dbReference>
<keyword evidence="5" id="KW-0677">Repeat</keyword>
<dbReference type="EMBL" id="VSSQ01000379">
    <property type="protein sequence ID" value="MPL93060.1"/>
    <property type="molecule type" value="Genomic_DNA"/>
</dbReference>
<keyword evidence="6" id="KW-0472">Membrane</keyword>
<dbReference type="InterPro" id="IPR000184">
    <property type="entry name" value="Bac_surfAg_D15"/>
</dbReference>
<organism evidence="9">
    <name type="scientific">bioreactor metagenome</name>
    <dbReference type="NCBI Taxonomy" id="1076179"/>
    <lineage>
        <taxon>unclassified sequences</taxon>
        <taxon>metagenomes</taxon>
        <taxon>ecological metagenomes</taxon>
    </lineage>
</organism>
<dbReference type="PIRSF" id="PIRSF006076">
    <property type="entry name" value="OM_assembly_OMP85"/>
    <property type="match status" value="1"/>
</dbReference>
<gene>
    <name evidence="9" type="primary">bamA_18</name>
    <name evidence="9" type="ORF">SDC9_39185</name>
</gene>
<dbReference type="AlphaFoldDB" id="A0A644VPC7"/>
<comment type="caution">
    <text evidence="9">The sequence shown here is derived from an EMBL/GenBank/DDBJ whole genome shotgun (WGS) entry which is preliminary data.</text>
</comment>
<keyword evidence="2" id="KW-1134">Transmembrane beta strand</keyword>
<proteinExistence type="predicted"/>
<dbReference type="PANTHER" id="PTHR12815:SF47">
    <property type="entry name" value="TRANSLOCATION AND ASSEMBLY MODULE SUBUNIT TAMA"/>
    <property type="match status" value="1"/>
</dbReference>
<dbReference type="Gene3D" id="3.10.20.310">
    <property type="entry name" value="membrane protein fhac"/>
    <property type="match status" value="4"/>
</dbReference>
<name>A0A644VPC7_9ZZZZ</name>
<comment type="subcellular location">
    <subcellularLocation>
        <location evidence="1">Membrane</location>
    </subcellularLocation>
</comment>
<keyword evidence="4" id="KW-0732">Signal</keyword>
<dbReference type="InterPro" id="IPR010827">
    <property type="entry name" value="BamA/TamA_POTRA"/>
</dbReference>
<evidence type="ECO:0000256" key="7">
    <source>
        <dbReference type="ARBA" id="ARBA00023237"/>
    </source>
</evidence>
<sequence length="883" mass="101669">MFQRYFFLLVLFSLFFLKTTFAQQNESADSLTIPEINYGSVPQKLEIAEITVSGADNYEDFVLIGFSGLSVGDIITVPGESITEVVKRFWKQGLFSDVKVFATKIEDGKIWLNIKLKQRPQVSKINYNGLKKGEIDELSTRLGIVEGNQITPNISDRAILVIKKYLEEKGFMNVEANVYQRNDPDKPNHVIVDIEVDKKIKNRVKEIIITGNEALTFNQINRTMKKTNDNNWRNFFRTKKFVREEYEKDKIALIEKYNEIGYRDAHIISDSVVAIDDKSVRVYLNIEEGKKYYFRDIKWVGNTIYPYEYLNEILNIKKGDVYNYKELMKRLQTDENEAVSKLYQDRGYLFSNIEPVEVMIENDSIDFEMRVYEGKQATINAVNIKGNSRVYEHVVRRELYTKPGQLYSQSDIMRTYRELAGMGHFDPEKIKPDIQPDPENGTVDITYELETKGSDQIEFSAGWGATGIVGTLGLKFTNFAIQNLFRPETYRIVPQGEGQTFSINARTNGQSYTSFSASFLEPWLGGKRPNSLSASIYYAAQTGVSKRFYESMQNYMYSPYNYGYGYGNYGYGSSSYGGYNNYNDAYSAMYQNEMDPGIYMRTLGASLGYGKRLNWPDDYFSFYGEFSFQRFMLSNWAYLPPLTDGNFNNISLNLTLSRNSIFNPIYTRRGSSFSVGLKITPPYSIWSGKDYSDPNMTDQERYKFIEYHKWTLNGKTFTPLTVDEKLILMTRVMFGYLGHYNKDARSPYETYYMGGDGMSAYTSYGTEYIAMRGYESGSLVPYDTERKTRIGYLYNKFTMELRYPLSLEQSATIYVLGFLEAGNSFNKIKNYNPFDLKRAAGVGVRIFLPMFGMMGIDWGYGFDTNTTGAKSGSQFHFVLGQEL</sequence>
<accession>A0A644VPC7</accession>
<feature type="domain" description="POTRA" evidence="8">
    <location>
        <begin position="292"/>
        <end position="374"/>
    </location>
</feature>
<dbReference type="PANTHER" id="PTHR12815">
    <property type="entry name" value="SORTING AND ASSEMBLY MACHINERY SAMM50 PROTEIN FAMILY MEMBER"/>
    <property type="match status" value="1"/>
</dbReference>
<evidence type="ECO:0000256" key="3">
    <source>
        <dbReference type="ARBA" id="ARBA00022692"/>
    </source>
</evidence>
<evidence type="ECO:0000256" key="2">
    <source>
        <dbReference type="ARBA" id="ARBA00022452"/>
    </source>
</evidence>
<evidence type="ECO:0000256" key="4">
    <source>
        <dbReference type="ARBA" id="ARBA00022729"/>
    </source>
</evidence>
<dbReference type="Pfam" id="PF07244">
    <property type="entry name" value="POTRA"/>
    <property type="match status" value="4"/>
</dbReference>
<evidence type="ECO:0000313" key="9">
    <source>
        <dbReference type="EMBL" id="MPL93060.1"/>
    </source>
</evidence>
<evidence type="ECO:0000256" key="5">
    <source>
        <dbReference type="ARBA" id="ARBA00022737"/>
    </source>
</evidence>
<dbReference type="Gene3D" id="2.40.160.50">
    <property type="entry name" value="membrane protein fhac: a member of the omp85/tpsb transporter family"/>
    <property type="match status" value="1"/>
</dbReference>
<evidence type="ECO:0000256" key="6">
    <source>
        <dbReference type="ARBA" id="ARBA00023136"/>
    </source>
</evidence>
<dbReference type="GO" id="GO:0019867">
    <property type="term" value="C:outer membrane"/>
    <property type="evidence" value="ECO:0007669"/>
    <property type="project" value="InterPro"/>
</dbReference>
<dbReference type="InterPro" id="IPR034746">
    <property type="entry name" value="POTRA"/>
</dbReference>